<dbReference type="AlphaFoldDB" id="A0A382H3H8"/>
<evidence type="ECO:0000313" key="1">
    <source>
        <dbReference type="EMBL" id="SVB81804.1"/>
    </source>
</evidence>
<organism evidence="1">
    <name type="scientific">marine metagenome</name>
    <dbReference type="NCBI Taxonomy" id="408172"/>
    <lineage>
        <taxon>unclassified sequences</taxon>
        <taxon>metagenomes</taxon>
        <taxon>ecological metagenomes</taxon>
    </lineage>
</organism>
<feature type="non-terminal residue" evidence="1">
    <location>
        <position position="56"/>
    </location>
</feature>
<accession>A0A382H3H8</accession>
<proteinExistence type="predicted"/>
<name>A0A382H3H8_9ZZZZ</name>
<protein>
    <submittedName>
        <fullName evidence="1">Uncharacterized protein</fullName>
    </submittedName>
</protein>
<sequence length="56" mass="6297">MGLSDPPTFLVDVHGWHTFKGYMGSLNTSSRLQYSHVRRGNSGPLRRTIIAISPQR</sequence>
<gene>
    <name evidence="1" type="ORF">METZ01_LOCUS234658</name>
</gene>
<dbReference type="EMBL" id="UINC01058948">
    <property type="protein sequence ID" value="SVB81804.1"/>
    <property type="molecule type" value="Genomic_DNA"/>
</dbReference>
<reference evidence="1" key="1">
    <citation type="submission" date="2018-05" db="EMBL/GenBank/DDBJ databases">
        <authorList>
            <person name="Lanie J.A."/>
            <person name="Ng W.-L."/>
            <person name="Kazmierczak K.M."/>
            <person name="Andrzejewski T.M."/>
            <person name="Davidsen T.M."/>
            <person name="Wayne K.J."/>
            <person name="Tettelin H."/>
            <person name="Glass J.I."/>
            <person name="Rusch D."/>
            <person name="Podicherti R."/>
            <person name="Tsui H.-C.T."/>
            <person name="Winkler M.E."/>
        </authorList>
    </citation>
    <scope>NUCLEOTIDE SEQUENCE</scope>
</reference>